<protein>
    <submittedName>
        <fullName evidence="6">ABC transporter substrate-binding protein</fullName>
    </submittedName>
</protein>
<dbReference type="PANTHER" id="PTHR30024">
    <property type="entry name" value="ALIPHATIC SULFONATES-BINDING PROTEIN-RELATED"/>
    <property type="match status" value="1"/>
</dbReference>
<dbReference type="InterPro" id="IPR010067">
    <property type="entry name" value="ABC_SsuA_sub-bd"/>
</dbReference>
<dbReference type="GO" id="GO:0042626">
    <property type="term" value="F:ATPase-coupled transmembrane transporter activity"/>
    <property type="evidence" value="ECO:0007669"/>
    <property type="project" value="InterPro"/>
</dbReference>
<keyword evidence="4" id="KW-0997">Cell inner membrane</keyword>
<evidence type="ECO:0000256" key="5">
    <source>
        <dbReference type="ARBA" id="ARBA00023136"/>
    </source>
</evidence>
<organism evidence="6 7">
    <name type="scientific">Methanosalsum natronophilum</name>
    <dbReference type="NCBI Taxonomy" id="768733"/>
    <lineage>
        <taxon>Archaea</taxon>
        <taxon>Methanobacteriati</taxon>
        <taxon>Methanobacteriota</taxon>
        <taxon>Stenosarchaea group</taxon>
        <taxon>Methanomicrobia</taxon>
        <taxon>Methanosarcinales</taxon>
        <taxon>Methanosarcinaceae</taxon>
        <taxon>Methanosalsum</taxon>
    </lineage>
</organism>
<keyword evidence="3" id="KW-1003">Cell membrane</keyword>
<dbReference type="SUPFAM" id="SSF53850">
    <property type="entry name" value="Periplasmic binding protein-like II"/>
    <property type="match status" value="1"/>
</dbReference>
<reference evidence="6 7" key="1">
    <citation type="submission" date="2018-08" db="EMBL/GenBank/DDBJ databases">
        <title>The metabolism and importance of syntrophic acetate oxidation coupled to methane or sulfide production in haloalkaline environments.</title>
        <authorList>
            <person name="Timmers P.H.A."/>
            <person name="Vavourakis C.D."/>
            <person name="Sorokin D.Y."/>
            <person name="Sinninghe Damste J.S."/>
            <person name="Muyzer G."/>
            <person name="Stams A.J.M."/>
            <person name="Plugge C.M."/>
        </authorList>
    </citation>
    <scope>NUCLEOTIDE SEQUENCE [LARGE SCALE GENOMIC DNA]</scope>
    <source>
        <strain evidence="6">MSAO_Arc3</strain>
    </source>
</reference>
<dbReference type="Gene3D" id="3.40.190.10">
    <property type="entry name" value="Periplasmic binding protein-like II"/>
    <property type="match status" value="2"/>
</dbReference>
<keyword evidence="2" id="KW-0813">Transport</keyword>
<dbReference type="AlphaFoldDB" id="A0A3R7VYU6"/>
<dbReference type="PROSITE" id="PS51257">
    <property type="entry name" value="PROKAR_LIPOPROTEIN"/>
    <property type="match status" value="1"/>
</dbReference>
<comment type="caution">
    <text evidence="6">The sequence shown here is derived from an EMBL/GenBank/DDBJ whole genome shotgun (WGS) entry which is preliminary data.</text>
</comment>
<dbReference type="RefSeq" id="WP_259133833.1">
    <property type="nucleotide sequence ID" value="NZ_JANUCS010000003.1"/>
</dbReference>
<dbReference type="CDD" id="cd13553">
    <property type="entry name" value="PBP2_NrtA_CpmA_like"/>
    <property type="match status" value="1"/>
</dbReference>
<sequence>MKLIKKNSVKVVIISMLVLLAAVMFAGCAMLEDDTELRFSYQPSTHQIAYMIAEDKGWWLEDLAPYGIESIDDREFGTGAPQMQAMMAGHTDVAYVGAAPYISALDKGLDAKIVAAVQTQGSSLVLLDEHAETYESPEDLRGLTIATFPPGTIQDTILRTWLKDNGLEPGDDVEIAGMGPGEAVSAITAGQVDGVFLPHPSPSIIVNEGAGTIVAESGEIAADHACCVLVVSGELIRENPEMVEQIVRTHIRANNYVDENHDEAADVYAKFTGQSAEVTKQSLVDWDGEFVSDPNIIVDATLAYAQQQHDLGYVDKELTKEDIFDTSFYEAAKD</sequence>
<name>A0A3R7VYU6_9EURY</name>
<dbReference type="EMBL" id="QZAB01000162">
    <property type="protein sequence ID" value="RQD89199.1"/>
    <property type="molecule type" value="Genomic_DNA"/>
</dbReference>
<comment type="subcellular location">
    <subcellularLocation>
        <location evidence="1">Endomembrane system</location>
    </subcellularLocation>
</comment>
<dbReference type="NCBIfam" id="TIGR01728">
    <property type="entry name" value="SsuA_fam"/>
    <property type="match status" value="1"/>
</dbReference>
<evidence type="ECO:0000313" key="6">
    <source>
        <dbReference type="EMBL" id="RQD89199.1"/>
    </source>
</evidence>
<dbReference type="InterPro" id="IPR044527">
    <property type="entry name" value="NrtA/CpmA_ABC-bd_dom"/>
</dbReference>
<dbReference type="PANTHER" id="PTHR30024:SF42">
    <property type="entry name" value="ALIPHATIC SULFONATES-BINDING PROTEIN-RELATED"/>
    <property type="match status" value="1"/>
</dbReference>
<dbReference type="Pfam" id="PF13379">
    <property type="entry name" value="NMT1_2"/>
    <property type="match status" value="1"/>
</dbReference>
<proteinExistence type="predicted"/>
<dbReference type="GO" id="GO:0016020">
    <property type="term" value="C:membrane"/>
    <property type="evidence" value="ECO:0007669"/>
    <property type="project" value="InterPro"/>
</dbReference>
<evidence type="ECO:0000313" key="7">
    <source>
        <dbReference type="Proteomes" id="UP000284763"/>
    </source>
</evidence>
<accession>A0A3R7VYU6</accession>
<evidence type="ECO:0000256" key="3">
    <source>
        <dbReference type="ARBA" id="ARBA00022475"/>
    </source>
</evidence>
<evidence type="ECO:0000256" key="2">
    <source>
        <dbReference type="ARBA" id="ARBA00022448"/>
    </source>
</evidence>
<dbReference type="Proteomes" id="UP000284763">
    <property type="component" value="Unassembled WGS sequence"/>
</dbReference>
<keyword evidence="5" id="KW-0472">Membrane</keyword>
<evidence type="ECO:0000256" key="1">
    <source>
        <dbReference type="ARBA" id="ARBA00004308"/>
    </source>
</evidence>
<gene>
    <name evidence="6" type="ORF">D5R95_02400</name>
</gene>
<dbReference type="GO" id="GO:0012505">
    <property type="term" value="C:endomembrane system"/>
    <property type="evidence" value="ECO:0007669"/>
    <property type="project" value="UniProtKB-SubCell"/>
</dbReference>
<evidence type="ECO:0000256" key="4">
    <source>
        <dbReference type="ARBA" id="ARBA00022519"/>
    </source>
</evidence>